<dbReference type="SUPFAM" id="SSF52540">
    <property type="entry name" value="P-loop containing nucleoside triphosphate hydrolases"/>
    <property type="match status" value="1"/>
</dbReference>
<organism evidence="3">
    <name type="scientific">marine sediment metagenome</name>
    <dbReference type="NCBI Taxonomy" id="412755"/>
    <lineage>
        <taxon>unclassified sequences</taxon>
        <taxon>metagenomes</taxon>
        <taxon>ecological metagenomes</taxon>
    </lineage>
</organism>
<dbReference type="GO" id="GO:0016887">
    <property type="term" value="F:ATP hydrolysis activity"/>
    <property type="evidence" value="ECO:0007669"/>
    <property type="project" value="InterPro"/>
</dbReference>
<comment type="caution">
    <text evidence="3">The sequence shown here is derived from an EMBL/GenBank/DDBJ whole genome shotgun (WGS) entry which is preliminary data.</text>
</comment>
<dbReference type="Pfam" id="PF13401">
    <property type="entry name" value="AAA_22"/>
    <property type="match status" value="1"/>
</dbReference>
<dbReference type="Gene3D" id="3.40.50.300">
    <property type="entry name" value="P-loop containing nucleotide triphosphate hydrolases"/>
    <property type="match status" value="1"/>
</dbReference>
<feature type="region of interest" description="Disordered" evidence="1">
    <location>
        <begin position="339"/>
        <end position="365"/>
    </location>
</feature>
<dbReference type="InterPro" id="IPR049945">
    <property type="entry name" value="AAA_22"/>
</dbReference>
<dbReference type="AlphaFoldDB" id="A0A0F9WZQ9"/>
<evidence type="ECO:0000313" key="3">
    <source>
        <dbReference type="EMBL" id="KKN91986.1"/>
    </source>
</evidence>
<name>A0A0F9WZQ9_9ZZZZ</name>
<feature type="compositionally biased region" description="Basic residues" evidence="1">
    <location>
        <begin position="355"/>
        <end position="365"/>
    </location>
</feature>
<evidence type="ECO:0000259" key="2">
    <source>
        <dbReference type="Pfam" id="PF13401"/>
    </source>
</evidence>
<dbReference type="InterPro" id="IPR027417">
    <property type="entry name" value="P-loop_NTPase"/>
</dbReference>
<sequence length="365" mass="40218">MTWNDAPRQDRIAHIGKTIVATPTHEKAVNVLKGAYLRYGTRPEGTCSFLLGETRSGKTTACDEFMYGVAHEIGGKIVADGRDDDDGENGGAVTSVVVARDTFLERPVIKVQVDAMPTYKALFDDVVTAVLGMKPPRSMTAAQLKATLSLQMKTQKTRLLVFDDVQHIAEHRGAEGVYKAADVFKALMKTAGVQIVLVGLPHALEIRQANRQLSEMTVQAHTVRPYDMPSDRDDDNEMIKLLVHLQAELPFDASSDISSYAVAMRIHAHTDGYIGRIAHLIIDAVEFAIDENVGMVDRSVLAGLLRDFRGIPDSHNPFLLDDEELGEAKEQERLLTVRAKQAAEKRQTQSAGLRDRRRSFGTRGG</sequence>
<evidence type="ECO:0000256" key="1">
    <source>
        <dbReference type="SAM" id="MobiDB-lite"/>
    </source>
</evidence>
<dbReference type="EMBL" id="LAZR01000098">
    <property type="protein sequence ID" value="KKN91986.1"/>
    <property type="molecule type" value="Genomic_DNA"/>
</dbReference>
<proteinExistence type="predicted"/>
<feature type="domain" description="ORC1/DEAH AAA+ ATPase" evidence="2">
    <location>
        <begin position="46"/>
        <end position="205"/>
    </location>
</feature>
<protein>
    <recommendedName>
        <fullName evidence="2">ORC1/DEAH AAA+ ATPase domain-containing protein</fullName>
    </recommendedName>
</protein>
<gene>
    <name evidence="3" type="ORF">LCGC14_0212670</name>
</gene>
<accession>A0A0F9WZQ9</accession>
<reference evidence="3" key="1">
    <citation type="journal article" date="2015" name="Nature">
        <title>Complex archaea that bridge the gap between prokaryotes and eukaryotes.</title>
        <authorList>
            <person name="Spang A."/>
            <person name="Saw J.H."/>
            <person name="Jorgensen S.L."/>
            <person name="Zaremba-Niedzwiedzka K."/>
            <person name="Martijn J."/>
            <person name="Lind A.E."/>
            <person name="van Eijk R."/>
            <person name="Schleper C."/>
            <person name="Guy L."/>
            <person name="Ettema T.J."/>
        </authorList>
    </citation>
    <scope>NUCLEOTIDE SEQUENCE</scope>
</reference>